<dbReference type="InterPro" id="IPR018109">
    <property type="entry name" value="Folylpolyglutamate_synth_CS"/>
</dbReference>
<dbReference type="SUPFAM" id="SSF53623">
    <property type="entry name" value="MurD-like peptide ligases, catalytic domain"/>
    <property type="match status" value="1"/>
</dbReference>
<accession>A0A2J6WQR4</accession>
<feature type="domain" description="Mur ligase central" evidence="7">
    <location>
        <begin position="41"/>
        <end position="181"/>
    </location>
</feature>
<dbReference type="Pfam" id="PF08245">
    <property type="entry name" value="Mur_ligase_M"/>
    <property type="match status" value="1"/>
</dbReference>
<keyword evidence="4" id="KW-0547">Nucleotide-binding</keyword>
<dbReference type="Gene3D" id="3.90.190.20">
    <property type="entry name" value="Mur ligase, C-terminal domain"/>
    <property type="match status" value="1"/>
</dbReference>
<evidence type="ECO:0000256" key="6">
    <source>
        <dbReference type="ARBA" id="ARBA00022842"/>
    </source>
</evidence>
<protein>
    <recommendedName>
        <fullName evidence="7">Mur ligase central domain-containing protein</fullName>
    </recommendedName>
</protein>
<keyword evidence="3" id="KW-0479">Metal-binding</keyword>
<reference evidence="8 9" key="1">
    <citation type="submission" date="2018-01" db="EMBL/GenBank/DDBJ databases">
        <title>Metagenomic assembled genomes from two thermal pools in the Uzon Caldera, Kamchatka, Russia.</title>
        <authorList>
            <person name="Wilkins L."/>
            <person name="Ettinger C."/>
        </authorList>
    </citation>
    <scope>NUCLEOTIDE SEQUENCE [LARGE SCALE GENOMIC DNA]</scope>
    <source>
        <strain evidence="8">ZAV-05</strain>
    </source>
</reference>
<dbReference type="InterPro" id="IPR013221">
    <property type="entry name" value="Mur_ligase_cen"/>
</dbReference>
<keyword evidence="5" id="KW-0067">ATP-binding</keyword>
<dbReference type="GO" id="GO:0005737">
    <property type="term" value="C:cytoplasm"/>
    <property type="evidence" value="ECO:0007669"/>
    <property type="project" value="TreeGrafter"/>
</dbReference>
<dbReference type="Gene3D" id="3.40.1190.10">
    <property type="entry name" value="Mur-like, catalytic domain"/>
    <property type="match status" value="1"/>
</dbReference>
<evidence type="ECO:0000256" key="2">
    <source>
        <dbReference type="ARBA" id="ARBA00022598"/>
    </source>
</evidence>
<evidence type="ECO:0000259" key="7">
    <source>
        <dbReference type="Pfam" id="PF08245"/>
    </source>
</evidence>
<keyword evidence="2" id="KW-0436">Ligase</keyword>
<evidence type="ECO:0000256" key="4">
    <source>
        <dbReference type="ARBA" id="ARBA00022741"/>
    </source>
</evidence>
<dbReference type="InterPro" id="IPR036565">
    <property type="entry name" value="Mur-like_cat_sf"/>
</dbReference>
<organism evidence="8 9">
    <name type="scientific">Calditerrivibrio nitroreducens</name>
    <dbReference type="NCBI Taxonomy" id="477976"/>
    <lineage>
        <taxon>Bacteria</taxon>
        <taxon>Pseudomonadati</taxon>
        <taxon>Deferribacterota</taxon>
        <taxon>Deferribacteres</taxon>
        <taxon>Deferribacterales</taxon>
        <taxon>Calditerrivibrionaceae</taxon>
    </lineage>
</organism>
<sequence length="372" mass="42506">MDNFFHYTKEFQTIDFSLDRIRMAVLDAAIDLKRLGKVIHIAGTNGKGSTAFFIAQILQKQNFKTALYTSPHIESITERIKLDLNDIEEEFFDKTFEAMKPLISKYRLTFFEALTLIAFKVFDDFNPDFTILETGMGGRLDATNIVDEKIPVITSISQDHSDFLGKNIYHITDEKLAIVKDNDPVFVGKNPEFLMEYIFKKLDDKRIISVQTEDGGSSLPKPYSYNFNLAKSVVSYLVNRDIPYDDYKLPPCRLERIGRFILDGSHNPSGLINTISNFDSDTVIFSCTKDRPFEKMINILKVKFKNIILTEIPNNGRTIYIESVKADKVLKIKNPMDAVDKSIYISGKSDIIIIGSFYLCGYLRKYVKGFCG</sequence>
<proteinExistence type="inferred from homology"/>
<dbReference type="GO" id="GO:0046872">
    <property type="term" value="F:metal ion binding"/>
    <property type="evidence" value="ECO:0007669"/>
    <property type="project" value="UniProtKB-KW"/>
</dbReference>
<evidence type="ECO:0000313" key="8">
    <source>
        <dbReference type="EMBL" id="PMP72705.1"/>
    </source>
</evidence>
<evidence type="ECO:0000256" key="5">
    <source>
        <dbReference type="ARBA" id="ARBA00022840"/>
    </source>
</evidence>
<dbReference type="RefSeq" id="WP_424605174.1">
    <property type="nucleotide sequence ID" value="NZ_JBNAVA010000002.1"/>
</dbReference>
<dbReference type="Proteomes" id="UP000242881">
    <property type="component" value="Unassembled WGS sequence"/>
</dbReference>
<dbReference type="SUPFAM" id="SSF53244">
    <property type="entry name" value="MurD-like peptide ligases, peptide-binding domain"/>
    <property type="match status" value="1"/>
</dbReference>
<dbReference type="PROSITE" id="PS01012">
    <property type="entry name" value="FOLYLPOLYGLU_SYNT_2"/>
    <property type="match status" value="1"/>
</dbReference>
<dbReference type="InterPro" id="IPR001645">
    <property type="entry name" value="Folylpolyglutamate_synth"/>
</dbReference>
<dbReference type="PANTHER" id="PTHR11136:SF0">
    <property type="entry name" value="DIHYDROFOLATE SYNTHETASE-RELATED"/>
    <property type="match status" value="1"/>
</dbReference>
<name>A0A2J6WQR4_9BACT</name>
<keyword evidence="6" id="KW-0460">Magnesium</keyword>
<evidence type="ECO:0000256" key="3">
    <source>
        <dbReference type="ARBA" id="ARBA00022723"/>
    </source>
</evidence>
<comment type="caution">
    <text evidence="8">The sequence shown here is derived from an EMBL/GenBank/DDBJ whole genome shotgun (WGS) entry which is preliminary data.</text>
</comment>
<dbReference type="GO" id="GO:0004326">
    <property type="term" value="F:tetrahydrofolylpolyglutamate synthase activity"/>
    <property type="evidence" value="ECO:0007669"/>
    <property type="project" value="InterPro"/>
</dbReference>
<dbReference type="EMBL" id="PNIN01000019">
    <property type="protein sequence ID" value="PMP72705.1"/>
    <property type="molecule type" value="Genomic_DNA"/>
</dbReference>
<dbReference type="PANTHER" id="PTHR11136">
    <property type="entry name" value="FOLYLPOLYGLUTAMATE SYNTHASE-RELATED"/>
    <property type="match status" value="1"/>
</dbReference>
<dbReference type="NCBIfam" id="TIGR01499">
    <property type="entry name" value="folC"/>
    <property type="match status" value="1"/>
</dbReference>
<evidence type="ECO:0000256" key="1">
    <source>
        <dbReference type="ARBA" id="ARBA00008276"/>
    </source>
</evidence>
<dbReference type="GO" id="GO:0005524">
    <property type="term" value="F:ATP binding"/>
    <property type="evidence" value="ECO:0007669"/>
    <property type="project" value="UniProtKB-KW"/>
</dbReference>
<gene>
    <name evidence="8" type="ORF">C0187_01160</name>
</gene>
<dbReference type="AlphaFoldDB" id="A0A2J6WQR4"/>
<comment type="similarity">
    <text evidence="1">Belongs to the folylpolyglutamate synthase family.</text>
</comment>
<dbReference type="InterPro" id="IPR036615">
    <property type="entry name" value="Mur_ligase_C_dom_sf"/>
</dbReference>
<evidence type="ECO:0000313" key="9">
    <source>
        <dbReference type="Proteomes" id="UP000242881"/>
    </source>
</evidence>
<dbReference type="GO" id="GO:0008841">
    <property type="term" value="F:dihydrofolate synthase activity"/>
    <property type="evidence" value="ECO:0007669"/>
    <property type="project" value="TreeGrafter"/>
</dbReference>